<dbReference type="SUPFAM" id="SSF51735">
    <property type="entry name" value="NAD(P)-binding Rossmann-fold domains"/>
    <property type="match status" value="1"/>
</dbReference>
<evidence type="ECO:0000259" key="1">
    <source>
        <dbReference type="Pfam" id="PF16363"/>
    </source>
</evidence>
<gene>
    <name evidence="2" type="primary">rfbG</name>
    <name evidence="2" type="ORF">J4E00_10730</name>
</gene>
<reference evidence="2 3" key="1">
    <citation type="submission" date="2021-03" db="EMBL/GenBank/DDBJ databases">
        <authorList>
            <person name="Kim M.K."/>
        </authorList>
    </citation>
    <scope>NUCLEOTIDE SEQUENCE [LARGE SCALE GENOMIC DNA]</scope>
    <source>
        <strain evidence="2 3">BT442</strain>
    </source>
</reference>
<dbReference type="GO" id="GO:0047733">
    <property type="term" value="F:CDP-glucose 4,6-dehydratase activity"/>
    <property type="evidence" value="ECO:0007669"/>
    <property type="project" value="UniProtKB-EC"/>
</dbReference>
<dbReference type="RefSeq" id="WP_208175158.1">
    <property type="nucleotide sequence ID" value="NZ_JAGETZ010000004.1"/>
</dbReference>
<dbReference type="Gene3D" id="3.90.25.10">
    <property type="entry name" value="UDP-galactose 4-epimerase, domain 1"/>
    <property type="match status" value="1"/>
</dbReference>
<name>A0ABS3QE68_9BACT</name>
<dbReference type="Proteomes" id="UP000664369">
    <property type="component" value="Unassembled WGS sequence"/>
</dbReference>
<accession>A0ABS3QE68</accession>
<dbReference type="EMBL" id="JAGETZ010000004">
    <property type="protein sequence ID" value="MBO2009527.1"/>
    <property type="molecule type" value="Genomic_DNA"/>
</dbReference>
<sequence length="373" mass="40537">MVSTAAQTLATGLNWAELRDTYAGKKVFLTGHTGFKGAWMLAWLHQLGAQVKGYALAPETEPSLYALLGGDTLCESVIADLSERATLENAVLDFQPDFIFHLAAQPLVRLSYDIPVETFATNAIGTANLLDTVRRLEKPCTVVLITTDKVYENQEWVYPYRETDRLGGYDPYSASKACAELVINCYAQSFFNPANYEQHRKGVAVGRAGNVIGGGDWAKDRIIPDIVRALGQGQPVQVRNPFAVRPWQHVLEPIGGYLLLGVRLAAVPVKYTGAWNFGPHLQDTLPVSALADTALQAWGTGSYETPALTGQPHEAGLLKLDISKAINELGWNPRFSAAESIRNTIAWYKALAGGKSATELVQADIEAYCAPAS</sequence>
<organism evidence="2 3">
    <name type="scientific">Hymenobacter negativus</name>
    <dbReference type="NCBI Taxonomy" id="2795026"/>
    <lineage>
        <taxon>Bacteria</taxon>
        <taxon>Pseudomonadati</taxon>
        <taxon>Bacteroidota</taxon>
        <taxon>Cytophagia</taxon>
        <taxon>Cytophagales</taxon>
        <taxon>Hymenobacteraceae</taxon>
        <taxon>Hymenobacter</taxon>
    </lineage>
</organism>
<dbReference type="Pfam" id="PF16363">
    <property type="entry name" value="GDP_Man_Dehyd"/>
    <property type="match status" value="1"/>
</dbReference>
<dbReference type="CDD" id="cd05252">
    <property type="entry name" value="CDP_GD_SDR_e"/>
    <property type="match status" value="1"/>
</dbReference>
<dbReference type="EC" id="4.2.1.45" evidence="2"/>
<evidence type="ECO:0000313" key="2">
    <source>
        <dbReference type="EMBL" id="MBO2009527.1"/>
    </source>
</evidence>
<keyword evidence="2" id="KW-0456">Lyase</keyword>
<proteinExistence type="predicted"/>
<dbReference type="PANTHER" id="PTHR43000">
    <property type="entry name" value="DTDP-D-GLUCOSE 4,6-DEHYDRATASE-RELATED"/>
    <property type="match status" value="1"/>
</dbReference>
<dbReference type="InterPro" id="IPR016040">
    <property type="entry name" value="NAD(P)-bd_dom"/>
</dbReference>
<protein>
    <submittedName>
        <fullName evidence="2">CDP-glucose 4,6-dehydratase</fullName>
        <ecNumber evidence="2">4.2.1.45</ecNumber>
    </submittedName>
</protein>
<dbReference type="InterPro" id="IPR013445">
    <property type="entry name" value="CDP_4_6_deHydtase"/>
</dbReference>
<dbReference type="InterPro" id="IPR036291">
    <property type="entry name" value="NAD(P)-bd_dom_sf"/>
</dbReference>
<dbReference type="Gene3D" id="3.40.50.720">
    <property type="entry name" value="NAD(P)-binding Rossmann-like Domain"/>
    <property type="match status" value="1"/>
</dbReference>
<evidence type="ECO:0000313" key="3">
    <source>
        <dbReference type="Proteomes" id="UP000664369"/>
    </source>
</evidence>
<keyword evidence="3" id="KW-1185">Reference proteome</keyword>
<feature type="domain" description="NAD(P)-binding" evidence="1">
    <location>
        <begin position="29"/>
        <end position="194"/>
    </location>
</feature>
<dbReference type="NCBIfam" id="TIGR02622">
    <property type="entry name" value="CDP_4_6_dhtase"/>
    <property type="match status" value="1"/>
</dbReference>
<comment type="caution">
    <text evidence="2">The sequence shown here is derived from an EMBL/GenBank/DDBJ whole genome shotgun (WGS) entry which is preliminary data.</text>
</comment>